<comment type="function">
    <text evidence="7">Metal-dependent phosphatase that shows phosphatase activity against several substrates, including fructose-1-phosphate and fructose-6-phosphate. Its preference for fructose-1-phosphate, a strong glycating agent that causes DNA damage rather than a canonical yeast metabolite, suggests a damage-control function in hexose phosphate metabolism.</text>
</comment>
<evidence type="ECO:0000313" key="10">
    <source>
        <dbReference type="Proteomes" id="UP000186594"/>
    </source>
</evidence>
<organism evidence="9 10">
    <name type="scientific">Neolecta irregularis (strain DAH-3)</name>
    <dbReference type="NCBI Taxonomy" id="1198029"/>
    <lineage>
        <taxon>Eukaryota</taxon>
        <taxon>Fungi</taxon>
        <taxon>Dikarya</taxon>
        <taxon>Ascomycota</taxon>
        <taxon>Taphrinomycotina</taxon>
        <taxon>Neolectales</taxon>
        <taxon>Neolectaceae</taxon>
        <taxon>Neolecta</taxon>
    </lineage>
</organism>
<dbReference type="Gene3D" id="3.40.50.10880">
    <property type="entry name" value="Uncharacterised protein PF01937, DUF89, domain 3"/>
    <property type="match status" value="1"/>
</dbReference>
<comment type="caution">
    <text evidence="9">The sequence shown here is derived from an EMBL/GenBank/DDBJ whole genome shotgun (WGS) entry which is preliminary data.</text>
</comment>
<comment type="cofactor">
    <cofactor evidence="7">
        <name>Mn(2+)</name>
        <dbReference type="ChEBI" id="CHEBI:29035"/>
    </cofactor>
    <cofactor evidence="7">
        <name>Ni(2+)</name>
        <dbReference type="ChEBI" id="CHEBI:49786"/>
    </cofactor>
</comment>
<dbReference type="AlphaFoldDB" id="A0A1U7LWE9"/>
<dbReference type="EC" id="3.1.3.-" evidence="7"/>
<dbReference type="GO" id="GO:0103026">
    <property type="term" value="F:fructose-1-phosphatase activity"/>
    <property type="evidence" value="ECO:0007669"/>
    <property type="project" value="RHEA"/>
</dbReference>
<keyword evidence="5 7" id="KW-0464">Manganese</keyword>
<dbReference type="GO" id="GO:0008168">
    <property type="term" value="F:methyltransferase activity"/>
    <property type="evidence" value="ECO:0007669"/>
    <property type="project" value="UniProtKB-KW"/>
</dbReference>
<comment type="catalytic activity">
    <reaction evidence="1 7">
        <text>beta-D-fructose 1-phosphate + H2O = D-fructose + phosphate</text>
        <dbReference type="Rhea" id="RHEA:35603"/>
        <dbReference type="ChEBI" id="CHEBI:15377"/>
        <dbReference type="ChEBI" id="CHEBI:37721"/>
        <dbReference type="ChEBI" id="CHEBI:43474"/>
        <dbReference type="ChEBI" id="CHEBI:138881"/>
    </reaction>
</comment>
<proteinExistence type="inferred from homology"/>
<dbReference type="GO" id="GO:0097023">
    <property type="term" value="F:fructose 6-phosphate aldolase activity"/>
    <property type="evidence" value="ECO:0007669"/>
    <property type="project" value="RHEA"/>
</dbReference>
<evidence type="ECO:0000256" key="6">
    <source>
        <dbReference type="ARBA" id="ARBA00048809"/>
    </source>
</evidence>
<dbReference type="InterPro" id="IPR036075">
    <property type="entry name" value="ARMT-1-like_metal-bd_sf"/>
</dbReference>
<evidence type="ECO:0000256" key="2">
    <source>
        <dbReference type="ARBA" id="ARBA00009519"/>
    </source>
</evidence>
<dbReference type="EMBL" id="LXFE01000126">
    <property type="protein sequence ID" value="OLL27006.1"/>
    <property type="molecule type" value="Genomic_DNA"/>
</dbReference>
<dbReference type="PANTHER" id="PTHR12260">
    <property type="entry name" value="DAMAGE-CONTROL PHOSPHATASE ARMT1"/>
    <property type="match status" value="1"/>
</dbReference>
<dbReference type="GO" id="GO:0005634">
    <property type="term" value="C:nucleus"/>
    <property type="evidence" value="ECO:0007669"/>
    <property type="project" value="TreeGrafter"/>
</dbReference>
<comment type="similarity">
    <text evidence="2 7">Belongs to the damage-control phosphatase family. Sugar phosphate phosphatase III subfamily.</text>
</comment>
<dbReference type="Pfam" id="PF01937">
    <property type="entry name" value="ARMT1-like_dom"/>
    <property type="match status" value="1"/>
</dbReference>
<accession>A0A1U7LWE9</accession>
<comment type="domain">
    <text evidence="7">Subfamily III proteins have a conserved RTxK motif about 40-50 residues from the C-terminus; the threonine may be replaced by serine or cysteine.</text>
</comment>
<feature type="domain" description="Damage-control phosphatase ARMT1-like metal-binding" evidence="8">
    <location>
        <begin position="15"/>
        <end position="236"/>
    </location>
</feature>
<protein>
    <recommendedName>
        <fullName evidence="7">Sugar phosphate phosphatase</fullName>
        <ecNumber evidence="7">3.1.3.-</ecNumber>
    </recommendedName>
</protein>
<keyword evidence="3 7" id="KW-0479">Metal-binding</keyword>
<comment type="catalytic activity">
    <reaction evidence="6 7">
        <text>beta-D-fructose 6-phosphate = dihydroxyacetone + D-glyceraldehyde 3-phosphate</text>
        <dbReference type="Rhea" id="RHEA:28002"/>
        <dbReference type="ChEBI" id="CHEBI:16016"/>
        <dbReference type="ChEBI" id="CHEBI:57634"/>
        <dbReference type="ChEBI" id="CHEBI:59776"/>
    </reaction>
</comment>
<evidence type="ECO:0000259" key="8">
    <source>
        <dbReference type="Pfam" id="PF01937"/>
    </source>
</evidence>
<dbReference type="SUPFAM" id="SSF111321">
    <property type="entry name" value="AF1104-like"/>
    <property type="match status" value="1"/>
</dbReference>
<evidence type="ECO:0000256" key="4">
    <source>
        <dbReference type="ARBA" id="ARBA00022801"/>
    </source>
</evidence>
<evidence type="ECO:0000256" key="5">
    <source>
        <dbReference type="ARBA" id="ARBA00023211"/>
    </source>
</evidence>
<keyword evidence="9" id="KW-0489">Methyltransferase</keyword>
<dbReference type="InterPro" id="IPR002791">
    <property type="entry name" value="ARMT1-like_metal-bd"/>
</dbReference>
<sequence length="245" mass="27958">MVILGMLSLSPSTLQKDEAFRSSYTAIEELVVRFQEFASDLETCKLDQEAQRLLFIEMVQISLFGNRTDLSLLTNLSAPDFALLQGKQAIKSSLENIISNHIDFVWVLISNLHDGRIDFVLDNSGFELFCDIIFALYLLEFGIAKEIVLHPKDIPWFVSDVTPNDLGPHLFEILQSYQTPEFEFLVRKLTNCYSKGTLIIRSNVFWTTGHSYWRLKDLEPELHKDLQESDLVIFKGGETSSSANI</sequence>
<dbReference type="GO" id="GO:0032259">
    <property type="term" value="P:methylation"/>
    <property type="evidence" value="ECO:0007669"/>
    <property type="project" value="UniProtKB-KW"/>
</dbReference>
<dbReference type="GO" id="GO:0046872">
    <property type="term" value="F:metal ion binding"/>
    <property type="evidence" value="ECO:0007669"/>
    <property type="project" value="UniProtKB-UniRule"/>
</dbReference>
<evidence type="ECO:0000313" key="9">
    <source>
        <dbReference type="EMBL" id="OLL27006.1"/>
    </source>
</evidence>
<evidence type="ECO:0000256" key="7">
    <source>
        <dbReference type="RuleBase" id="RU367030"/>
    </source>
</evidence>
<dbReference type="Proteomes" id="UP000186594">
    <property type="component" value="Unassembled WGS sequence"/>
</dbReference>
<name>A0A1U7LWE9_NEOID</name>
<keyword evidence="10" id="KW-1185">Reference proteome</keyword>
<dbReference type="GO" id="GO:0006974">
    <property type="term" value="P:DNA damage response"/>
    <property type="evidence" value="ECO:0007669"/>
    <property type="project" value="TreeGrafter"/>
</dbReference>
<keyword evidence="9" id="KW-0808">Transferase</keyword>
<evidence type="ECO:0000256" key="1">
    <source>
        <dbReference type="ARBA" id="ARBA00001326"/>
    </source>
</evidence>
<gene>
    <name evidence="9" type="ORF">NEOLI_000021</name>
</gene>
<dbReference type="PANTHER" id="PTHR12260:SF6">
    <property type="entry name" value="DAMAGE-CONTROL PHOSPHATASE ARMT1"/>
    <property type="match status" value="1"/>
</dbReference>
<reference evidence="9 10" key="1">
    <citation type="submission" date="2016-04" db="EMBL/GenBank/DDBJ databases">
        <title>Evolutionary innovation and constraint leading to complex multicellularity in the Ascomycota.</title>
        <authorList>
            <person name="Cisse O."/>
            <person name="Nguyen A."/>
            <person name="Hewitt D.A."/>
            <person name="Jedd G."/>
            <person name="Stajich J.E."/>
        </authorList>
    </citation>
    <scope>NUCLEOTIDE SEQUENCE [LARGE SCALE GENOMIC DNA]</scope>
    <source>
        <strain evidence="9 10">DAH-3</strain>
    </source>
</reference>
<dbReference type="InterPro" id="IPR039763">
    <property type="entry name" value="ARMT1"/>
</dbReference>
<dbReference type="STRING" id="1198029.A0A1U7LWE9"/>
<dbReference type="OrthoDB" id="541375at2759"/>
<evidence type="ECO:0000256" key="3">
    <source>
        <dbReference type="ARBA" id="ARBA00022723"/>
    </source>
</evidence>
<keyword evidence="4 7" id="KW-0378">Hydrolase</keyword>